<gene>
    <name evidence="1" type="ORF">J4Q44_G00333180</name>
</gene>
<name>A0AAN8KUK0_9TELE</name>
<sequence length="86" mass="9591">MCSILYIRESEVGLVVIIYPTLCDKWIWDSSLQPGLSYTAFGLVGGAIRHSGCSLKCAHSSPRRCVWYVICYVADSRAPKVTAHQR</sequence>
<keyword evidence="2" id="KW-1185">Reference proteome</keyword>
<dbReference type="Proteomes" id="UP001356427">
    <property type="component" value="Unassembled WGS sequence"/>
</dbReference>
<dbReference type="AlphaFoldDB" id="A0AAN8KUK0"/>
<organism evidence="1 2">
    <name type="scientific">Coregonus suidteri</name>
    <dbReference type="NCBI Taxonomy" id="861788"/>
    <lineage>
        <taxon>Eukaryota</taxon>
        <taxon>Metazoa</taxon>
        <taxon>Chordata</taxon>
        <taxon>Craniata</taxon>
        <taxon>Vertebrata</taxon>
        <taxon>Euteleostomi</taxon>
        <taxon>Actinopterygii</taxon>
        <taxon>Neopterygii</taxon>
        <taxon>Teleostei</taxon>
        <taxon>Protacanthopterygii</taxon>
        <taxon>Salmoniformes</taxon>
        <taxon>Salmonidae</taxon>
        <taxon>Coregoninae</taxon>
        <taxon>Coregonus</taxon>
    </lineage>
</organism>
<comment type="caution">
    <text evidence="1">The sequence shown here is derived from an EMBL/GenBank/DDBJ whole genome shotgun (WGS) entry which is preliminary data.</text>
</comment>
<dbReference type="EMBL" id="JAGTTL010000033">
    <property type="protein sequence ID" value="KAK6295605.1"/>
    <property type="molecule type" value="Genomic_DNA"/>
</dbReference>
<reference evidence="1 2" key="1">
    <citation type="submission" date="2021-04" db="EMBL/GenBank/DDBJ databases">
        <authorList>
            <person name="De Guttry C."/>
            <person name="Zahm M."/>
            <person name="Klopp C."/>
            <person name="Cabau C."/>
            <person name="Louis A."/>
            <person name="Berthelot C."/>
            <person name="Parey E."/>
            <person name="Roest Crollius H."/>
            <person name="Montfort J."/>
            <person name="Robinson-Rechavi M."/>
            <person name="Bucao C."/>
            <person name="Bouchez O."/>
            <person name="Gislard M."/>
            <person name="Lluch J."/>
            <person name="Milhes M."/>
            <person name="Lampietro C."/>
            <person name="Lopez Roques C."/>
            <person name="Donnadieu C."/>
            <person name="Braasch I."/>
            <person name="Desvignes T."/>
            <person name="Postlethwait J."/>
            <person name="Bobe J."/>
            <person name="Wedekind C."/>
            <person name="Guiguen Y."/>
        </authorList>
    </citation>
    <scope>NUCLEOTIDE SEQUENCE [LARGE SCALE GENOMIC DNA]</scope>
    <source>
        <strain evidence="1">Cs_M1</strain>
        <tissue evidence="1">Blood</tissue>
    </source>
</reference>
<evidence type="ECO:0000313" key="2">
    <source>
        <dbReference type="Proteomes" id="UP001356427"/>
    </source>
</evidence>
<accession>A0AAN8KUK0</accession>
<protein>
    <submittedName>
        <fullName evidence="1">Uncharacterized protein</fullName>
    </submittedName>
</protein>
<evidence type="ECO:0000313" key="1">
    <source>
        <dbReference type="EMBL" id="KAK6295605.1"/>
    </source>
</evidence>
<proteinExistence type="predicted"/>